<evidence type="ECO:0000259" key="17">
    <source>
        <dbReference type="PROSITE" id="PS50003"/>
    </source>
</evidence>
<proteinExistence type="predicted"/>
<dbReference type="InterPro" id="IPR013083">
    <property type="entry name" value="Znf_RING/FYVE/PHD"/>
</dbReference>
<dbReference type="CDD" id="cd01236">
    <property type="entry name" value="PH_RIP"/>
    <property type="match status" value="1"/>
</dbReference>
<feature type="region of interest" description="Disordered" evidence="16">
    <location>
        <begin position="152"/>
        <end position="191"/>
    </location>
</feature>
<dbReference type="PROSITE" id="PS51805">
    <property type="entry name" value="EPHD"/>
    <property type="match status" value="1"/>
</dbReference>
<evidence type="ECO:0000256" key="16">
    <source>
        <dbReference type="SAM" id="MobiDB-lite"/>
    </source>
</evidence>
<dbReference type="InterPro" id="IPR001849">
    <property type="entry name" value="PH_domain"/>
</dbReference>
<evidence type="ECO:0000256" key="8">
    <source>
        <dbReference type="ARBA" id="ARBA00022833"/>
    </source>
</evidence>
<keyword evidence="3" id="KW-0963">Cytoplasm</keyword>
<feature type="coiled-coil region" evidence="15">
    <location>
        <begin position="734"/>
        <end position="768"/>
    </location>
</feature>
<reference evidence="19 20" key="1">
    <citation type="submission" date="2019-04" db="EMBL/GenBank/DDBJ databases">
        <title>The sequence and de novo assembly of Takifugu bimaculatus genome using PacBio and Hi-C technologies.</title>
        <authorList>
            <person name="Xu P."/>
            <person name="Liu B."/>
            <person name="Zhou Z."/>
        </authorList>
    </citation>
    <scope>NUCLEOTIDE SEQUENCE [LARGE SCALE GENOMIC DNA]</scope>
    <source>
        <strain evidence="19">TB-2018</strain>
        <tissue evidence="19">Muscle</tissue>
    </source>
</reference>
<evidence type="ECO:0000256" key="13">
    <source>
        <dbReference type="ARBA" id="ARBA00023212"/>
    </source>
</evidence>
<evidence type="ECO:0000256" key="11">
    <source>
        <dbReference type="ARBA" id="ARBA00023159"/>
    </source>
</evidence>
<keyword evidence="7" id="KW-0863">Zinc-finger</keyword>
<feature type="coiled-coil region" evidence="15">
    <location>
        <begin position="941"/>
        <end position="975"/>
    </location>
</feature>
<sequence>MSTAKENPCRKFQANFFNKSKCQNCFKPRELHLLTDQDLTQAKPIYGGWLCLAPEGTDFDNPMQRSRKWQRRFFVLYEHGCLRFALDESPSTLPQGTVNMNLCTDVVDAEPLTGQKNSLCIITPEQEYFIRGENKEIINGWSEQLIVYPRTNKQNQKKKRKVEPATFQEPGPAKVAVTDSGIPDAETVPDSSSIIWQEELSQREADAAAAWSQADLPGSSPPPAGDRNSAAQASDGSSVNGDKVDRGSLVLHASAPQPPNDLLSPTGSCSSLGGIPRCLSPAPSDPFPSGSSLLSNGSHISGSVSSLDSDASGGTVNSTDSHPPNQRGSHSYSHHDTPRSRRLEAEARKAEKRSRFRSPDRQEREAILSPERSRSGVIEKMEALELENQEKMEVEESGRSGARQGRSEHRRFHREGQTRDAGEDLDFASSLPPLRRAKSLDRRTTESVMTPDLLNFKKGWMVKLDEQAQWKKYWFVLTDHSLRYYKDSIAEEASDLDGEIDLSTCSNVTEYQAQRNYGFQIHTLEGVHTLSAMTAGIRRNWMQAIMKNVRPSNAPDVASSSEDHGFSPLEGLVRPDVTQDSPSSETSSVERESVPGVIKSRARERRREGRSKTFDWAEFRPIAQALAQQRAQEAENLHADLGEPERSRRREERRRRYETVSGSSAETIAAQEGAKTDYECEVGFEQTHSISPTNFEKQQRVEEVIEQHWQQVEKTPIREERRVPLPPVAQSKESSELEQLLEHYKQGIEDLKAQLENCHQQLLDSNKHKQELELQLRTALEREQDIRSGYISPLEHALGLEADVTPQTKRPELVSSQAQSLTKKYQETKELLKLQELKKRNMQAQLGLSLSHLKESYFSDPQTCSILECPPHELVQKTVRFLLQDTTEAIQELEDLVTEKPVTLKELANLLRSHSFNKEMAEKQHIQKLLANWKYQQELENETLKKSLARAGESIREYESRLLTMEDMVEKVQKQNTENLKSPYGPLLQIEKHSDAGDVTIGMLSQRAELLTSENEALKQRCQEIVNQLTEADREIDRLKVELNGQQGGKQYHQDMEELKRLKEELAENEAIAIDREYYERELNEKSLRLHEALVTLEELGNTLKDTEKKLQLKEATLKGLGFQADYEEEELHPEKEQLKELLEASQVNLTEMEAKLQHTQQQCCEFEARNIELITLSQESEREYREKLREAENEIRMLQEKLEFKTFSKSVEAGEEQVIDKGLMKQVVDKIAIKSEAINQVLEMLAMIDTNVAKMLTGFKYCLLGSSDEEGVFISQNDRTLLIEGEFWSQLLGTNKKPPEEDGHRFERHVAEQMMAQTRLMLLMRSLCPQVESEAVMKSNFATMYGWLDNEAHALIHKELVETLKAKSNVLKQIASNVEAVKDEELLASFVASFDFDQERKCLPESLSDALMEACISYAITRMKVQHEKQLKQVQEEAQSARMDCPNCVKLREAMGVLQNQLSEVVLNSPTGSQSQVADIIAKHIKELQEVKGGYEQEAQKLKQEITKAKEEIRAITEENVKEINSLTMSMEKLKKKHELERTNLIEKFDQEMEELRGMVSPTDAEQYLTEKHRTSHHSAAQTSSLKERIQDLVNQVSVMAEEMRRREEQGDITTVRLKYEKDLENLKATCERGFAAMEESHQKVIDELQRKHQRELENLEEEKERLLAEETAATIAAIEAMKNAHRNEMEKELDKARKANSNSGNADVDEIRKQHEEELCSFQREIEVLSEQYSQKCLENAHLAQALEAERQALRQCQRENQELNAHNQELNNRLAAEITKMRSMAAEDGPGDANTTIQGKELYELEVMLRVKESEVQYLKQEINSLKDELHAAQRDKKYATDKYKDIYTELSIVKAKAERDLGRLRDQLQLAHEALGEPTLEEVERGGYDIMKSKSNPDILKMAAAAAKRSERTMRSKVNQNQTHPQLVEAHPLALHICKPQIRVSVPLKYHRVVMEQAPESLDDLQPQDLSTSRISTLIDSTRKSEECVSSNTSVNTLVKSPGWCPNSANCNPQLTFSESAGSSDINIQSGDQIHPDNALSHTTVTLSYVSRSHVCITHNSLSQHSPLSSLPAISKLPLCSLHNSEALRELNQHYSEPVDLDIPKEHFQSSSQAQLGSENNVPAKESHEVKSKIISREFDEAFQEENSLSLKNSGLENGEVLGRESPAVYLQPSPETLVPATGHDEKTGDCAVFVVSKKPDPVVFPDSIGVRDLCLLNREYISPLEDPLSPSVISQDAVKDGFDLPQASSSPSTDNCYPDTTGGFVWAGSSSKSANQLSSRLTADMGSDSSDRDEQPVLKQNPTLEPLIGVTGNVCMSDDSEKKPVNVHVNGNATALQRTLNEKKLPVRSGRGTRLEAIVMNINSSSYKVAGCIRTNKKPNPSRAAKCGAKVTNSESTGQVSLRKRTSKDKASLLEKSLKQTVIPVKEDKDNNCNTDSNNDSTSDTLNNHSEKPQNSTPPEIPQPAVHTNLKKLPEQLSSSDPAMEIYVASVSPHIQSSKSPKKTTGKAGVNVAPAAARKATCSPRSRGKKHKEKKHSQCSFMFSPKEPEIKLKYITYKEEKRDLRMDSFSPFVHVEHLQSSPSLCTVVNYPEEVRRDLKKGQQLPSGNFVTGAVPSTSCLQLGRASVHSQHQRSLVCCLCGQSANAMDLGDLHGPYYPEGYRPAAKRPAGIPALKGEEDDSDSDSSSSTIKERGRKRTVKQPSHRLRVGAQPWASDGTSSPAAKRAHSDRDTAMIEDWYSPPMLPLEPCEYWLHEDCGIWSAGVYLVKGKVYGLEEAVRVAQETRCSACSEPGATLGCITKSCPNKYHYRCALESDCILFEENFSMKCRKHKVNQ</sequence>
<keyword evidence="13" id="KW-0206">Cytoskeleton</keyword>
<evidence type="ECO:0000256" key="7">
    <source>
        <dbReference type="ARBA" id="ARBA00022771"/>
    </source>
</evidence>
<feature type="region of interest" description="Disordered" evidence="16">
    <location>
        <begin position="552"/>
        <end position="611"/>
    </location>
</feature>
<feature type="region of interest" description="Disordered" evidence="16">
    <location>
        <begin position="2381"/>
        <end position="2470"/>
    </location>
</feature>
<feature type="coiled-coil region" evidence="15">
    <location>
        <begin position="1742"/>
        <end position="1878"/>
    </location>
</feature>
<dbReference type="SMART" id="SM00233">
    <property type="entry name" value="PH"/>
    <property type="match status" value="2"/>
</dbReference>
<feature type="coiled-coil region" evidence="15">
    <location>
        <begin position="1486"/>
        <end position="1556"/>
    </location>
</feature>
<feature type="compositionally biased region" description="Low complexity" evidence="16">
    <location>
        <begin position="2437"/>
        <end position="2453"/>
    </location>
</feature>
<feature type="compositionally biased region" description="Basic and acidic residues" evidence="16">
    <location>
        <begin position="632"/>
        <end position="658"/>
    </location>
</feature>
<keyword evidence="10 15" id="KW-0175">Coiled coil</keyword>
<keyword evidence="5" id="KW-0597">Phosphoprotein</keyword>
<dbReference type="InterPro" id="IPR039597">
    <property type="entry name" value="M-RIP_PH"/>
</dbReference>
<feature type="coiled-coil region" evidence="15">
    <location>
        <begin position="1640"/>
        <end position="1708"/>
    </location>
</feature>
<feature type="region of interest" description="Disordered" evidence="16">
    <location>
        <begin position="204"/>
        <end position="430"/>
    </location>
</feature>
<dbReference type="Gene3D" id="2.30.29.30">
    <property type="entry name" value="Pleckstrin-homology domain (PH domain)/Phosphotyrosine-binding domain (PTB)"/>
    <property type="match status" value="2"/>
</dbReference>
<evidence type="ECO:0000256" key="3">
    <source>
        <dbReference type="ARBA" id="ARBA00022490"/>
    </source>
</evidence>
<evidence type="ECO:0000313" key="19">
    <source>
        <dbReference type="EMBL" id="TNN04196.1"/>
    </source>
</evidence>
<evidence type="ECO:0000256" key="1">
    <source>
        <dbReference type="ARBA" id="ARBA00004123"/>
    </source>
</evidence>
<keyword evidence="4" id="KW-1017">Isopeptide bond</keyword>
<evidence type="ECO:0008006" key="21">
    <source>
        <dbReference type="Google" id="ProtNLM"/>
    </source>
</evidence>
<dbReference type="PANTHER" id="PTHR17271">
    <property type="entry name" value="PLECKSTRIN HOMOLOGY PH DOMAIN-CONTAINING PROTEIN"/>
    <property type="match status" value="1"/>
</dbReference>
<keyword evidence="6" id="KW-0479">Metal-binding</keyword>
<protein>
    <recommendedName>
        <fullName evidence="21">PH domain-containing protein</fullName>
    </recommendedName>
</protein>
<dbReference type="Gene3D" id="3.30.40.10">
    <property type="entry name" value="Zinc/RING finger domain, C3HC4 (zinc finger)"/>
    <property type="match status" value="1"/>
</dbReference>
<feature type="domain" description="PH" evidence="17">
    <location>
        <begin position="454"/>
        <end position="550"/>
    </location>
</feature>
<dbReference type="PROSITE" id="PS50003">
    <property type="entry name" value="PH_DOMAIN"/>
    <property type="match status" value="2"/>
</dbReference>
<feature type="compositionally biased region" description="Basic residues" evidence="16">
    <location>
        <begin position="2531"/>
        <end position="2542"/>
    </location>
</feature>
<dbReference type="Pfam" id="PF00169">
    <property type="entry name" value="PH"/>
    <property type="match status" value="2"/>
</dbReference>
<evidence type="ECO:0000256" key="10">
    <source>
        <dbReference type="ARBA" id="ARBA00023054"/>
    </source>
</evidence>
<feature type="compositionally biased region" description="Basic and acidic residues" evidence="16">
    <location>
        <begin position="333"/>
        <end position="349"/>
    </location>
</feature>
<feature type="compositionally biased region" description="Polar residues" evidence="16">
    <location>
        <begin position="2396"/>
        <end position="2405"/>
    </location>
</feature>
<comment type="subcellular location">
    <subcellularLocation>
        <location evidence="2">Cytoplasm</location>
        <location evidence="2">Cytoskeleton</location>
    </subcellularLocation>
    <subcellularLocation>
        <location evidence="1">Nucleus</location>
    </subcellularLocation>
</comment>
<keyword evidence="14" id="KW-0539">Nucleus</keyword>
<feature type="compositionally biased region" description="Polar residues" evidence="16">
    <location>
        <begin position="315"/>
        <end position="331"/>
    </location>
</feature>
<feature type="region of interest" description="Disordered" evidence="16">
    <location>
        <begin position="2282"/>
        <end position="2307"/>
    </location>
</feature>
<evidence type="ECO:0000256" key="14">
    <source>
        <dbReference type="ARBA" id="ARBA00023242"/>
    </source>
</evidence>
<feature type="coiled-coil region" evidence="15">
    <location>
        <begin position="818"/>
        <end position="845"/>
    </location>
</feature>
<feature type="domain" description="PH" evidence="17">
    <location>
        <begin position="43"/>
        <end position="150"/>
    </location>
</feature>
<dbReference type="PANTHER" id="PTHR17271:SF12">
    <property type="entry name" value="MYOSIN PHOSPHATASE RHO-INTERACTING PROTEIN ISOFORM X1"/>
    <property type="match status" value="1"/>
</dbReference>
<feature type="compositionally biased region" description="Low complexity" evidence="16">
    <location>
        <begin position="295"/>
        <end position="314"/>
    </location>
</feature>
<accession>A0A4Z2CIX6</accession>
<feature type="region of interest" description="Disordered" evidence="16">
    <location>
        <begin position="2500"/>
        <end position="2543"/>
    </location>
</feature>
<evidence type="ECO:0000256" key="6">
    <source>
        <dbReference type="ARBA" id="ARBA00022723"/>
    </source>
</evidence>
<keyword evidence="20" id="KW-1185">Reference proteome</keyword>
<name>A0A4Z2CIX6_9TELE</name>
<dbReference type="FunFam" id="3.30.40.10:FF:000116">
    <property type="entry name" value="Transcription factor 20 (AR1)"/>
    <property type="match status" value="1"/>
</dbReference>
<dbReference type="EMBL" id="SWLE01000001">
    <property type="protein sequence ID" value="TNN04196.1"/>
    <property type="molecule type" value="Genomic_DNA"/>
</dbReference>
<evidence type="ECO:0000256" key="9">
    <source>
        <dbReference type="ARBA" id="ARBA00022843"/>
    </source>
</evidence>
<dbReference type="SUPFAM" id="SSF50729">
    <property type="entry name" value="PH domain-like"/>
    <property type="match status" value="2"/>
</dbReference>
<gene>
    <name evidence="19" type="ORF">fugu_001225</name>
</gene>
<dbReference type="SMART" id="SM00249">
    <property type="entry name" value="PHD"/>
    <property type="match status" value="1"/>
</dbReference>
<evidence type="ECO:0000256" key="15">
    <source>
        <dbReference type="SAM" id="Coils"/>
    </source>
</evidence>
<keyword evidence="11" id="KW-0010">Activator</keyword>
<evidence type="ECO:0000259" key="18">
    <source>
        <dbReference type="PROSITE" id="PS51805"/>
    </source>
</evidence>
<feature type="region of interest" description="Disordered" evidence="16">
    <location>
        <begin position="628"/>
        <end position="674"/>
    </location>
</feature>
<dbReference type="GO" id="GO:0008270">
    <property type="term" value="F:zinc ion binding"/>
    <property type="evidence" value="ECO:0007669"/>
    <property type="project" value="UniProtKB-KW"/>
</dbReference>
<feature type="compositionally biased region" description="Basic and acidic residues" evidence="16">
    <location>
        <begin position="2413"/>
        <end position="2423"/>
    </location>
</feature>
<dbReference type="InterPro" id="IPR001965">
    <property type="entry name" value="Znf_PHD"/>
</dbReference>
<evidence type="ECO:0000313" key="20">
    <source>
        <dbReference type="Proteomes" id="UP000516260"/>
    </source>
</evidence>
<feature type="compositionally biased region" description="Polar residues" evidence="16">
    <location>
        <begin position="229"/>
        <end position="240"/>
    </location>
</feature>
<evidence type="ECO:0000256" key="2">
    <source>
        <dbReference type="ARBA" id="ARBA00004245"/>
    </source>
</evidence>
<feature type="compositionally biased region" description="Basic and acidic residues" evidence="16">
    <location>
        <begin position="357"/>
        <end position="398"/>
    </location>
</feature>
<dbReference type="CDD" id="cd13275">
    <property type="entry name" value="PH_M-RIP"/>
    <property type="match status" value="1"/>
</dbReference>
<dbReference type="GO" id="GO:0051015">
    <property type="term" value="F:actin filament binding"/>
    <property type="evidence" value="ECO:0007669"/>
    <property type="project" value="TreeGrafter"/>
</dbReference>
<dbReference type="InterPro" id="IPR052223">
    <property type="entry name" value="Actin_Cytoskeleton_Reg"/>
</dbReference>
<dbReference type="Proteomes" id="UP000516260">
    <property type="component" value="Chromosome 1"/>
</dbReference>
<feature type="coiled-coil region" evidence="15">
    <location>
        <begin position="1001"/>
        <end position="1209"/>
    </location>
</feature>
<evidence type="ECO:0000256" key="5">
    <source>
        <dbReference type="ARBA" id="ARBA00022553"/>
    </source>
</evidence>
<dbReference type="FunFam" id="2.30.29.30:FF:000133">
    <property type="entry name" value="myosin phosphatase Rho-interacting protein isoform X1"/>
    <property type="match status" value="1"/>
</dbReference>
<dbReference type="GO" id="GO:0005634">
    <property type="term" value="C:nucleus"/>
    <property type="evidence" value="ECO:0007669"/>
    <property type="project" value="UniProtKB-SubCell"/>
</dbReference>
<feature type="region of interest" description="Disordered" evidence="16">
    <location>
        <begin position="2676"/>
        <end position="2734"/>
    </location>
</feature>
<dbReference type="Pfam" id="PF13771">
    <property type="entry name" value="zf-HC5HC2H"/>
    <property type="match status" value="1"/>
</dbReference>
<keyword evidence="8" id="KW-0862">Zinc</keyword>
<dbReference type="InterPro" id="IPR034732">
    <property type="entry name" value="EPHD"/>
</dbReference>
<keyword evidence="9" id="KW-0832">Ubl conjugation</keyword>
<organism evidence="19 20">
    <name type="scientific">Takifugu bimaculatus</name>
    <dbReference type="NCBI Taxonomy" id="433685"/>
    <lineage>
        <taxon>Eukaryota</taxon>
        <taxon>Metazoa</taxon>
        <taxon>Chordata</taxon>
        <taxon>Craniata</taxon>
        <taxon>Vertebrata</taxon>
        <taxon>Euteleostomi</taxon>
        <taxon>Actinopterygii</taxon>
        <taxon>Neopterygii</taxon>
        <taxon>Teleostei</taxon>
        <taxon>Neoteleostei</taxon>
        <taxon>Acanthomorphata</taxon>
        <taxon>Eupercaria</taxon>
        <taxon>Tetraodontiformes</taxon>
        <taxon>Tetradontoidea</taxon>
        <taxon>Tetraodontidae</taxon>
        <taxon>Takifugu</taxon>
    </lineage>
</organism>
<feature type="domain" description="PHD-type" evidence="18">
    <location>
        <begin position="2725"/>
        <end position="2837"/>
    </location>
</feature>
<feature type="compositionally biased region" description="Basic residues" evidence="16">
    <location>
        <begin position="2698"/>
        <end position="2712"/>
    </location>
</feature>
<evidence type="ECO:0000256" key="12">
    <source>
        <dbReference type="ARBA" id="ARBA00023203"/>
    </source>
</evidence>
<dbReference type="GO" id="GO:0015629">
    <property type="term" value="C:actin cytoskeleton"/>
    <property type="evidence" value="ECO:0007669"/>
    <property type="project" value="UniProtKB-ARBA"/>
</dbReference>
<keyword evidence="12" id="KW-0009">Actin-binding</keyword>
<comment type="caution">
    <text evidence="19">The sequence shown here is derived from an EMBL/GenBank/DDBJ whole genome shotgun (WGS) entry which is preliminary data.</text>
</comment>
<evidence type="ECO:0000256" key="4">
    <source>
        <dbReference type="ARBA" id="ARBA00022499"/>
    </source>
</evidence>
<dbReference type="InterPro" id="IPR011993">
    <property type="entry name" value="PH-like_dom_sf"/>
</dbReference>